<dbReference type="RefSeq" id="WP_275845495.1">
    <property type="nucleotide sequence ID" value="NZ_CP135996.1"/>
</dbReference>
<feature type="domain" description="HTH araC/xylS-type" evidence="8">
    <location>
        <begin position="399"/>
        <end position="498"/>
    </location>
</feature>
<gene>
    <name evidence="10" type="ORF">PXC00_10500</name>
</gene>
<dbReference type="InterPro" id="IPR018062">
    <property type="entry name" value="HTH_AraC-typ_CS"/>
</dbReference>
<dbReference type="PRINTS" id="PR00032">
    <property type="entry name" value="HTHARAC"/>
</dbReference>
<dbReference type="InterPro" id="IPR009057">
    <property type="entry name" value="Homeodomain-like_sf"/>
</dbReference>
<evidence type="ECO:0000256" key="6">
    <source>
        <dbReference type="PROSITE-ProRule" id="PRU00169"/>
    </source>
</evidence>
<keyword evidence="11" id="KW-1185">Reference proteome</keyword>
<keyword evidence="4" id="KW-0804">Transcription</keyword>
<dbReference type="AlphaFoldDB" id="A0AA97H1T7"/>
<evidence type="ECO:0000259" key="8">
    <source>
        <dbReference type="PROSITE" id="PS01124"/>
    </source>
</evidence>
<reference evidence="10 11" key="1">
    <citation type="submission" date="2024-06" db="EMBL/GenBank/DDBJ databases">
        <title>Caproicibacterium argilliputei sp. nov, a novel caproic acid producing anaerobic bacterium isolated from pit mud.</title>
        <authorList>
            <person name="Xia S."/>
        </authorList>
    </citation>
    <scope>NUCLEOTIDE SEQUENCE [LARGE SCALE GENOMIC DNA]</scope>
    <source>
        <strain evidence="10 11">ZCY20-5</strain>
    </source>
</reference>
<evidence type="ECO:0000256" key="7">
    <source>
        <dbReference type="SAM" id="Coils"/>
    </source>
</evidence>
<keyword evidence="3" id="KW-0238">DNA-binding</keyword>
<feature type="coiled-coil region" evidence="7">
    <location>
        <begin position="110"/>
        <end position="137"/>
    </location>
</feature>
<dbReference type="GO" id="GO:0003700">
    <property type="term" value="F:DNA-binding transcription factor activity"/>
    <property type="evidence" value="ECO:0007669"/>
    <property type="project" value="InterPro"/>
</dbReference>
<name>A0AA97H1T7_9FIRM</name>
<dbReference type="InterPro" id="IPR011006">
    <property type="entry name" value="CheY-like_superfamily"/>
</dbReference>
<organism evidence="10 11">
    <name type="scientific">Caproicibacterium argilliputei</name>
    <dbReference type="NCBI Taxonomy" id="3030016"/>
    <lineage>
        <taxon>Bacteria</taxon>
        <taxon>Bacillati</taxon>
        <taxon>Bacillota</taxon>
        <taxon>Clostridia</taxon>
        <taxon>Eubacteriales</taxon>
        <taxon>Oscillospiraceae</taxon>
        <taxon>Caproicibacterium</taxon>
    </lineage>
</organism>
<proteinExistence type="predicted"/>
<dbReference type="PROSITE" id="PS00041">
    <property type="entry name" value="HTH_ARAC_FAMILY_1"/>
    <property type="match status" value="1"/>
</dbReference>
<keyword evidence="7" id="KW-0175">Coiled coil</keyword>
<evidence type="ECO:0000313" key="10">
    <source>
        <dbReference type="EMBL" id="WOC31637.1"/>
    </source>
</evidence>
<dbReference type="GO" id="GO:0000160">
    <property type="term" value="P:phosphorelay signal transduction system"/>
    <property type="evidence" value="ECO:0007669"/>
    <property type="project" value="InterPro"/>
</dbReference>
<dbReference type="PANTHER" id="PTHR43280:SF2">
    <property type="entry name" value="HTH-TYPE TRANSCRIPTIONAL REGULATOR EXSA"/>
    <property type="match status" value="1"/>
</dbReference>
<dbReference type="InterPro" id="IPR001789">
    <property type="entry name" value="Sig_transdc_resp-reg_receiver"/>
</dbReference>
<dbReference type="EMBL" id="CP135996">
    <property type="protein sequence ID" value="WOC31637.1"/>
    <property type="molecule type" value="Genomic_DNA"/>
</dbReference>
<comment type="function">
    <text evidence="5">May play the central regulatory role in sporulation. It may be an element of the effector pathway responsible for the activation of sporulation genes in response to nutritional stress. Spo0A may act in concert with spo0H (a sigma factor) to control the expression of some genes that are critical to the sporulation process.</text>
</comment>
<dbReference type="PROSITE" id="PS01124">
    <property type="entry name" value="HTH_ARAC_FAMILY_2"/>
    <property type="match status" value="1"/>
</dbReference>
<dbReference type="GO" id="GO:0043565">
    <property type="term" value="F:sequence-specific DNA binding"/>
    <property type="evidence" value="ECO:0007669"/>
    <property type="project" value="InterPro"/>
</dbReference>
<dbReference type="SMART" id="SM00342">
    <property type="entry name" value="HTH_ARAC"/>
    <property type="match status" value="1"/>
</dbReference>
<dbReference type="Pfam" id="PF12833">
    <property type="entry name" value="HTH_18"/>
    <property type="match status" value="1"/>
</dbReference>
<dbReference type="SUPFAM" id="SSF52172">
    <property type="entry name" value="CheY-like"/>
    <property type="match status" value="1"/>
</dbReference>
<dbReference type="Gene3D" id="1.10.10.60">
    <property type="entry name" value="Homeodomain-like"/>
    <property type="match status" value="2"/>
</dbReference>
<dbReference type="InterPro" id="IPR020449">
    <property type="entry name" value="Tscrpt_reg_AraC-type_HTH"/>
</dbReference>
<reference evidence="11" key="3">
    <citation type="submission" date="2024-06" db="EMBL/GenBank/DDBJ databases">
        <authorList>
            <person name="Zeng C."/>
        </authorList>
    </citation>
    <scope>NUCLEOTIDE SEQUENCE [LARGE SCALE GENOMIC DNA]</scope>
    <source>
        <strain evidence="11">ZCY20-5</strain>
    </source>
</reference>
<dbReference type="CDD" id="cd17536">
    <property type="entry name" value="REC_YesN-like"/>
    <property type="match status" value="1"/>
</dbReference>
<evidence type="ECO:0000256" key="4">
    <source>
        <dbReference type="ARBA" id="ARBA00023163"/>
    </source>
</evidence>
<dbReference type="SUPFAM" id="SSF46689">
    <property type="entry name" value="Homeodomain-like"/>
    <property type="match status" value="1"/>
</dbReference>
<evidence type="ECO:0000256" key="5">
    <source>
        <dbReference type="ARBA" id="ARBA00024867"/>
    </source>
</evidence>
<evidence type="ECO:0000313" key="11">
    <source>
        <dbReference type="Proteomes" id="UP001300604"/>
    </source>
</evidence>
<dbReference type="Gene3D" id="3.40.50.2300">
    <property type="match status" value="1"/>
</dbReference>
<dbReference type="Proteomes" id="UP001300604">
    <property type="component" value="Chromosome"/>
</dbReference>
<sequence>MYKVLFAEDESATRSGILASIDWQSLGISEVRAEKNGALAARAAEEGFCPDILLTDIKMPRMDGIALSHRIREENPQCSILMISGYTEVDYLKSAIQLKAVNFVDKPIKLDELQEQLRRAVQEQDELREKKALFKTEIGSMLRYSGFSTQRLELILRELYPQMPRAIFCQAVLVRILTAEGGPFADAGLQGVLAAVQAALPRTGAVCISAIHKSCIQLSLFGEQQLPLQAVCDALTAALPLYSLYFCAGAVLPLHAYEQSLQQASALLQQIFYDRNKHLLTPAQSISFAESVQLPDLQPLSELLKSKERESVKKYICSLLRETIFGEKVLSPNSASELCFRILLKLLPGENTLPADNRDSAAEWMASCVFLEQMEQELLQEVDRCFDSIDREAGAPLIDRVLAYVKENYRDRELSLNSLSRHFYVSNVYLCIRFKERVGQTFVRYLTEIRVQQASRLLRDSDMKISAIAESVGFDNGSYFTKIFKREVGVTPAEYRKAAAQEA</sequence>
<dbReference type="Pfam" id="PF00072">
    <property type="entry name" value="Response_reg"/>
    <property type="match status" value="1"/>
</dbReference>
<accession>A0AA97H1T7</accession>
<reference evidence="11" key="2">
    <citation type="submission" date="2024-06" db="EMBL/GenBank/DDBJ databases">
        <title>Caproicibacterium argilliputei sp. nov, a novel caproic acid producing anaerobic bacterium isolated from pit mud.</title>
        <authorList>
            <person name="Zeng C."/>
        </authorList>
    </citation>
    <scope>NUCLEOTIDE SEQUENCE [LARGE SCALE GENOMIC DNA]</scope>
    <source>
        <strain evidence="11">ZCY20-5</strain>
    </source>
</reference>
<evidence type="ECO:0000256" key="1">
    <source>
        <dbReference type="ARBA" id="ARBA00018672"/>
    </source>
</evidence>
<keyword evidence="6" id="KW-0597">Phosphoprotein</keyword>
<feature type="modified residue" description="4-aspartylphosphate" evidence="6">
    <location>
        <position position="56"/>
    </location>
</feature>
<evidence type="ECO:0000259" key="9">
    <source>
        <dbReference type="PROSITE" id="PS50110"/>
    </source>
</evidence>
<dbReference type="PROSITE" id="PS50110">
    <property type="entry name" value="RESPONSE_REGULATORY"/>
    <property type="match status" value="1"/>
</dbReference>
<dbReference type="InterPro" id="IPR018060">
    <property type="entry name" value="HTH_AraC"/>
</dbReference>
<evidence type="ECO:0000256" key="2">
    <source>
        <dbReference type="ARBA" id="ARBA00023015"/>
    </source>
</evidence>
<protein>
    <recommendedName>
        <fullName evidence="1">Stage 0 sporulation protein A homolog</fullName>
    </recommendedName>
</protein>
<evidence type="ECO:0000256" key="3">
    <source>
        <dbReference type="ARBA" id="ARBA00023125"/>
    </source>
</evidence>
<keyword evidence="2" id="KW-0805">Transcription regulation</keyword>
<feature type="domain" description="Response regulatory" evidence="9">
    <location>
        <begin position="3"/>
        <end position="121"/>
    </location>
</feature>
<dbReference type="SMART" id="SM00448">
    <property type="entry name" value="REC"/>
    <property type="match status" value="1"/>
</dbReference>
<dbReference type="KEGG" id="carl:PXC00_10500"/>
<dbReference type="PANTHER" id="PTHR43280">
    <property type="entry name" value="ARAC-FAMILY TRANSCRIPTIONAL REGULATOR"/>
    <property type="match status" value="1"/>
</dbReference>